<accession>A0A645B4Q3</accession>
<dbReference type="AlphaFoldDB" id="A0A645B4Q3"/>
<evidence type="ECO:0008006" key="2">
    <source>
        <dbReference type="Google" id="ProtNLM"/>
    </source>
</evidence>
<organism evidence="1">
    <name type="scientific">bioreactor metagenome</name>
    <dbReference type="NCBI Taxonomy" id="1076179"/>
    <lineage>
        <taxon>unclassified sequences</taxon>
        <taxon>metagenomes</taxon>
        <taxon>ecological metagenomes</taxon>
    </lineage>
</organism>
<proteinExistence type="predicted"/>
<dbReference type="EMBL" id="VSSQ01017594">
    <property type="protein sequence ID" value="MPM60038.1"/>
    <property type="molecule type" value="Genomic_DNA"/>
</dbReference>
<name>A0A645B4Q3_9ZZZZ</name>
<comment type="caution">
    <text evidence="1">The sequence shown here is derived from an EMBL/GenBank/DDBJ whole genome shotgun (WGS) entry which is preliminary data.</text>
</comment>
<protein>
    <recommendedName>
        <fullName evidence="2">Outer membrane protein beta-barrel domain-containing protein</fullName>
    </recommendedName>
</protein>
<gene>
    <name evidence="1" type="ORF">SDC9_106885</name>
</gene>
<reference evidence="1" key="1">
    <citation type="submission" date="2019-08" db="EMBL/GenBank/DDBJ databases">
        <authorList>
            <person name="Kucharzyk K."/>
            <person name="Murdoch R.W."/>
            <person name="Higgins S."/>
            <person name="Loffler F."/>
        </authorList>
    </citation>
    <scope>NUCLEOTIDE SEQUENCE</scope>
</reference>
<evidence type="ECO:0000313" key="1">
    <source>
        <dbReference type="EMBL" id="MPM60038.1"/>
    </source>
</evidence>
<sequence>MKKIFAITFFVFLMSQYTKAQDRKIITFQLSYNQVELGLEYKILNRNLYIELNAGIANQDINSNFDDFTSRLGFGYTALYNPKNLISIHAGFGLYFTNNDYYTITVPLVYTGTRYTRLLGKTGKHRIFVNAGYKYGKKDYKEHYTSDIVNVTAIRTLKLTPLYLSIGYGYNL</sequence>